<dbReference type="AlphaFoldDB" id="A0A6M2B7F7"/>
<protein>
    <submittedName>
        <fullName evidence="2">Uncharacterized protein</fullName>
    </submittedName>
</protein>
<reference evidence="2 3" key="2">
    <citation type="submission" date="2020-03" db="EMBL/GenBank/DDBJ databases">
        <title>Rahnella aceri sp. nov., isoated from traditional Jeju Makgeolli.</title>
        <authorList>
            <person name="Kim I.S."/>
            <person name="Jeon D."/>
        </authorList>
    </citation>
    <scope>NUCLEOTIDE SEQUENCE [LARGE SCALE GENOMIC DNA]</scope>
    <source>
        <strain evidence="2 3">Lac-M11</strain>
    </source>
</reference>
<comment type="caution">
    <text evidence="2">The sequence shown here is derived from an EMBL/GenBank/DDBJ whole genome shotgun (WGS) entry which is preliminary data.</text>
</comment>
<gene>
    <name evidence="2" type="ORF">GW579_15145</name>
</gene>
<organism evidence="2 3">
    <name type="scientific">Rahnella contaminans</name>
    <dbReference type="NCBI Taxonomy" id="2703882"/>
    <lineage>
        <taxon>Bacteria</taxon>
        <taxon>Pseudomonadati</taxon>
        <taxon>Pseudomonadota</taxon>
        <taxon>Gammaproteobacteria</taxon>
        <taxon>Enterobacterales</taxon>
        <taxon>Yersiniaceae</taxon>
        <taxon>Rahnella</taxon>
    </lineage>
</organism>
<proteinExistence type="predicted"/>
<keyword evidence="1" id="KW-1133">Transmembrane helix</keyword>
<dbReference type="EMBL" id="JAADJS010000003">
    <property type="protein sequence ID" value="NGX88414.1"/>
    <property type="molecule type" value="Genomic_DNA"/>
</dbReference>
<dbReference type="RefSeq" id="WP_165059852.1">
    <property type="nucleotide sequence ID" value="NZ_JAADJS010000003.1"/>
</dbReference>
<evidence type="ECO:0000313" key="2">
    <source>
        <dbReference type="EMBL" id="NGX88414.1"/>
    </source>
</evidence>
<keyword evidence="1" id="KW-0472">Membrane</keyword>
<name>A0A6M2B7F7_9GAMM</name>
<sequence length="137" mass="15623">MASIFRLLPQRQHSETSMNWDVMKWLIGIYLGCFLGLLKMAYSDPKFYLDYIDKKFSYVCYTCFIVCGALWAGLFLSRGYVMDNIDLISEQQTLIDKEYNYVTSYLLSMIIGSGISFAASILFIDIARKKIAASGEA</sequence>
<keyword evidence="1" id="KW-0812">Transmembrane</keyword>
<evidence type="ECO:0000256" key="1">
    <source>
        <dbReference type="SAM" id="Phobius"/>
    </source>
</evidence>
<feature type="transmembrane region" description="Helical" evidence="1">
    <location>
        <begin position="22"/>
        <end position="38"/>
    </location>
</feature>
<feature type="transmembrane region" description="Helical" evidence="1">
    <location>
        <begin position="101"/>
        <end position="124"/>
    </location>
</feature>
<keyword evidence="3" id="KW-1185">Reference proteome</keyword>
<reference evidence="2 3" key="1">
    <citation type="submission" date="2020-01" db="EMBL/GenBank/DDBJ databases">
        <authorList>
            <person name="Lee S.D."/>
        </authorList>
    </citation>
    <scope>NUCLEOTIDE SEQUENCE [LARGE SCALE GENOMIC DNA]</scope>
    <source>
        <strain evidence="2 3">Lac-M11</strain>
    </source>
</reference>
<evidence type="ECO:0000313" key="3">
    <source>
        <dbReference type="Proteomes" id="UP000476696"/>
    </source>
</evidence>
<accession>A0A6M2B7F7</accession>
<feature type="transmembrane region" description="Helical" evidence="1">
    <location>
        <begin position="58"/>
        <end position="81"/>
    </location>
</feature>
<dbReference type="Proteomes" id="UP000476696">
    <property type="component" value="Unassembled WGS sequence"/>
</dbReference>